<proteinExistence type="inferred from homology"/>
<dbReference type="AlphaFoldDB" id="A0A4R6TMN3"/>
<dbReference type="Pfam" id="PF00933">
    <property type="entry name" value="Glyco_hydro_3"/>
    <property type="match status" value="1"/>
</dbReference>
<organism evidence="7 8">
    <name type="scientific">Zeaxanthinibacter enoshimensis</name>
    <dbReference type="NCBI Taxonomy" id="392009"/>
    <lineage>
        <taxon>Bacteria</taxon>
        <taxon>Pseudomonadati</taxon>
        <taxon>Bacteroidota</taxon>
        <taxon>Flavobacteriia</taxon>
        <taxon>Flavobacteriales</taxon>
        <taxon>Flavobacteriaceae</taxon>
        <taxon>Zeaxanthinibacter</taxon>
    </lineage>
</organism>
<dbReference type="Proteomes" id="UP000295468">
    <property type="component" value="Unassembled WGS sequence"/>
</dbReference>
<dbReference type="OrthoDB" id="9805821at2"/>
<evidence type="ECO:0000259" key="6">
    <source>
        <dbReference type="Pfam" id="PF00933"/>
    </source>
</evidence>
<dbReference type="SUPFAM" id="SSF51445">
    <property type="entry name" value="(Trans)glycosidases"/>
    <property type="match status" value="1"/>
</dbReference>
<dbReference type="InterPro" id="IPR019800">
    <property type="entry name" value="Glyco_hydro_3_AS"/>
</dbReference>
<evidence type="ECO:0000256" key="2">
    <source>
        <dbReference type="ARBA" id="ARBA00005336"/>
    </source>
</evidence>
<sequence>MPYNSVSPEQLSTTQKVGQLFMPAAFINDTEEEIRKLENLIHNQYIGGICFFHSRASAATNFEGAKKIEYNKESLAVLRQLILRYQAAAPVPLLISIDAEWGLAMRIEDTPQYPYAITLGAIQGKEDLLFRVGKAVGEDCINQGIHWNFAPVADVNCNPENPVIGYRSFGEDAELVARKSVAFNQGLQAGGVLTSAKHFPGHGDTATDSHLGLPLITADRELLGKREFPPFRALIEAGVDSVMVGHLSVPVLDPAEKTPATISPLIIKDILREQLGFKGVVVSDALNMHAVSSLFPEKGGLEYAAFNAGNDVLCFTEHVQEGIEMILEKADTGVIEEAFNRVWELKSRAIDKQPESFSEPADPYSLNKELAQASLTCLFEDPGLKKELQQGDFECFAISKIAAPAFFTEIGADMSEIMHIDPTTNNPDARLGKTKKPLVIGLFPPKVKPANNFDISSEVLALLDQLFRDREVVLYLFGNPYVLDLLDLQAAKTVVVAYQDMLPFQQQAALYFLGKTQAPGRLPVTLKNHSI</sequence>
<evidence type="ECO:0000313" key="7">
    <source>
        <dbReference type="EMBL" id="TDQ29351.1"/>
    </source>
</evidence>
<dbReference type="InterPro" id="IPR050226">
    <property type="entry name" value="NagZ_Beta-hexosaminidase"/>
</dbReference>
<evidence type="ECO:0000256" key="3">
    <source>
        <dbReference type="ARBA" id="ARBA00012663"/>
    </source>
</evidence>
<keyword evidence="5" id="KW-0326">Glycosidase</keyword>
<dbReference type="EC" id="3.2.1.52" evidence="3"/>
<gene>
    <name evidence="7" type="ORF">CLV82_2807</name>
</gene>
<comment type="similarity">
    <text evidence="2">Belongs to the glycosyl hydrolase 3 family.</text>
</comment>
<accession>A0A4R6TMN3</accession>
<dbReference type="Gene3D" id="3.20.20.300">
    <property type="entry name" value="Glycoside hydrolase, family 3, N-terminal domain"/>
    <property type="match status" value="1"/>
</dbReference>
<keyword evidence="8" id="KW-1185">Reference proteome</keyword>
<keyword evidence="4 7" id="KW-0378">Hydrolase</keyword>
<protein>
    <recommendedName>
        <fullName evidence="3">beta-N-acetylhexosaminidase</fullName>
        <ecNumber evidence="3">3.2.1.52</ecNumber>
    </recommendedName>
</protein>
<dbReference type="InterPro" id="IPR017853">
    <property type="entry name" value="GH"/>
</dbReference>
<dbReference type="EMBL" id="SNYI01000003">
    <property type="protein sequence ID" value="TDQ29351.1"/>
    <property type="molecule type" value="Genomic_DNA"/>
</dbReference>
<dbReference type="PANTHER" id="PTHR30480:SF13">
    <property type="entry name" value="BETA-HEXOSAMINIDASE"/>
    <property type="match status" value="1"/>
</dbReference>
<dbReference type="InterPro" id="IPR036881">
    <property type="entry name" value="Glyco_hydro_3_C_sf"/>
</dbReference>
<dbReference type="Gene3D" id="3.40.50.1700">
    <property type="entry name" value="Glycoside hydrolase family 3 C-terminal domain"/>
    <property type="match status" value="1"/>
</dbReference>
<comment type="caution">
    <text evidence="7">The sequence shown here is derived from an EMBL/GenBank/DDBJ whole genome shotgun (WGS) entry which is preliminary data.</text>
</comment>
<dbReference type="RefSeq" id="WP_133644925.1">
    <property type="nucleotide sequence ID" value="NZ_SNYI01000003.1"/>
</dbReference>
<dbReference type="InterPro" id="IPR001764">
    <property type="entry name" value="Glyco_hydro_3_N"/>
</dbReference>
<dbReference type="InterPro" id="IPR036962">
    <property type="entry name" value="Glyco_hydro_3_N_sf"/>
</dbReference>
<evidence type="ECO:0000256" key="5">
    <source>
        <dbReference type="ARBA" id="ARBA00023295"/>
    </source>
</evidence>
<dbReference type="PANTHER" id="PTHR30480">
    <property type="entry name" value="BETA-HEXOSAMINIDASE-RELATED"/>
    <property type="match status" value="1"/>
</dbReference>
<evidence type="ECO:0000256" key="4">
    <source>
        <dbReference type="ARBA" id="ARBA00022801"/>
    </source>
</evidence>
<evidence type="ECO:0000313" key="8">
    <source>
        <dbReference type="Proteomes" id="UP000295468"/>
    </source>
</evidence>
<dbReference type="GO" id="GO:0004563">
    <property type="term" value="F:beta-N-acetylhexosaminidase activity"/>
    <property type="evidence" value="ECO:0007669"/>
    <property type="project" value="UniProtKB-EC"/>
</dbReference>
<dbReference type="GO" id="GO:0009254">
    <property type="term" value="P:peptidoglycan turnover"/>
    <property type="evidence" value="ECO:0007669"/>
    <property type="project" value="TreeGrafter"/>
</dbReference>
<name>A0A4R6TMN3_9FLAO</name>
<dbReference type="GO" id="GO:0005975">
    <property type="term" value="P:carbohydrate metabolic process"/>
    <property type="evidence" value="ECO:0007669"/>
    <property type="project" value="InterPro"/>
</dbReference>
<dbReference type="PROSITE" id="PS00775">
    <property type="entry name" value="GLYCOSYL_HYDROL_F3"/>
    <property type="match status" value="1"/>
</dbReference>
<reference evidence="7 8" key="1">
    <citation type="submission" date="2019-03" db="EMBL/GenBank/DDBJ databases">
        <title>Genomic Encyclopedia of Archaeal and Bacterial Type Strains, Phase II (KMG-II): from individual species to whole genera.</title>
        <authorList>
            <person name="Goeker M."/>
        </authorList>
    </citation>
    <scope>NUCLEOTIDE SEQUENCE [LARGE SCALE GENOMIC DNA]</scope>
    <source>
        <strain evidence="7 8">DSM 18435</strain>
    </source>
</reference>
<feature type="domain" description="Glycoside hydrolase family 3 N-terminal" evidence="6">
    <location>
        <begin position="14"/>
        <end position="338"/>
    </location>
</feature>
<comment type="catalytic activity">
    <reaction evidence="1">
        <text>Hydrolysis of terminal non-reducing N-acetyl-D-hexosamine residues in N-acetyl-beta-D-hexosaminides.</text>
        <dbReference type="EC" id="3.2.1.52"/>
    </reaction>
</comment>
<evidence type="ECO:0000256" key="1">
    <source>
        <dbReference type="ARBA" id="ARBA00001231"/>
    </source>
</evidence>